<reference evidence="2 3" key="1">
    <citation type="submission" date="2018-01" db="EMBL/GenBank/DDBJ databases">
        <title>Metagenomic assembled genomes from two thermal pools in the Uzon Caldera, Kamchatka, Russia.</title>
        <authorList>
            <person name="Wilkins L."/>
            <person name="Ettinger C."/>
        </authorList>
    </citation>
    <scope>NUCLEOTIDE SEQUENCE [LARGE SCALE GENOMIC DNA]</scope>
    <source>
        <strain evidence="2">ZAV-02</strain>
    </source>
</reference>
<feature type="transmembrane region" description="Helical" evidence="1">
    <location>
        <begin position="55"/>
        <end position="74"/>
    </location>
</feature>
<sequence>MEIIRASELGEYYYCARSWWLRRVGGREPEGAERRAFGTINHVRHGRLVVFSQRLLWLGVALLIGGIGLVVWAGTW</sequence>
<evidence type="ECO:0000256" key="1">
    <source>
        <dbReference type="SAM" id="Phobius"/>
    </source>
</evidence>
<keyword evidence="1" id="KW-0472">Membrane</keyword>
<dbReference type="Proteomes" id="UP000243376">
    <property type="component" value="Unassembled WGS sequence"/>
</dbReference>
<keyword evidence="1" id="KW-0812">Transmembrane</keyword>
<evidence type="ECO:0000313" key="2">
    <source>
        <dbReference type="EMBL" id="PMP81892.1"/>
    </source>
</evidence>
<dbReference type="EMBL" id="PNIQ01000500">
    <property type="protein sequence ID" value="PMP81892.1"/>
    <property type="molecule type" value="Genomic_DNA"/>
</dbReference>
<gene>
    <name evidence="2" type="ORF">C0184_07605</name>
</gene>
<evidence type="ECO:0000313" key="3">
    <source>
        <dbReference type="Proteomes" id="UP000243376"/>
    </source>
</evidence>
<organism evidence="2 3">
    <name type="scientific">Chloroflexus aggregans</name>
    <dbReference type="NCBI Taxonomy" id="152260"/>
    <lineage>
        <taxon>Bacteria</taxon>
        <taxon>Bacillati</taxon>
        <taxon>Chloroflexota</taxon>
        <taxon>Chloroflexia</taxon>
        <taxon>Chloroflexales</taxon>
        <taxon>Chloroflexineae</taxon>
        <taxon>Chloroflexaceae</taxon>
        <taxon>Chloroflexus</taxon>
    </lineage>
</organism>
<protein>
    <submittedName>
        <fullName evidence="2">Uncharacterized protein</fullName>
    </submittedName>
</protein>
<comment type="caution">
    <text evidence="2">The sequence shown here is derived from an EMBL/GenBank/DDBJ whole genome shotgun (WGS) entry which is preliminary data.</text>
</comment>
<dbReference type="AlphaFoldDB" id="A0A2J6X5J1"/>
<accession>A0A2J6X5J1</accession>
<keyword evidence="1" id="KW-1133">Transmembrane helix</keyword>
<proteinExistence type="predicted"/>
<name>A0A2J6X5J1_9CHLR</name>